<sequence>MSGRKKLSRDQQRKRKIKATEQARKSSKWIAAYLKVDEFNQEDSKPIASESSTATVEEENDKMELSIVSENSDSESIATNEDSLDMEKPPCEEDQAYPKSIHKTHSIFVFNDIGFLTFTAAGRPCLDDNIKDTLVKIGAGTFRNEDIIPKTKRGTKFIARGMTESWFEKSLPNGQQVPHT</sequence>
<feature type="region of interest" description="Disordered" evidence="1">
    <location>
        <begin position="41"/>
        <end position="90"/>
    </location>
</feature>
<feature type="compositionally biased region" description="Basic residues" evidence="1">
    <location>
        <begin position="1"/>
        <end position="17"/>
    </location>
</feature>
<protein>
    <recommendedName>
        <fullName evidence="4">BRCT domain-containing protein</fullName>
    </recommendedName>
</protein>
<evidence type="ECO:0000256" key="1">
    <source>
        <dbReference type="SAM" id="MobiDB-lite"/>
    </source>
</evidence>
<reference evidence="2 3" key="1">
    <citation type="submission" date="2024-11" db="EMBL/GenBank/DDBJ databases">
        <title>Chromosome-level genome assembly of the freshwater bivalve Anodonta woodiana.</title>
        <authorList>
            <person name="Chen X."/>
        </authorList>
    </citation>
    <scope>NUCLEOTIDE SEQUENCE [LARGE SCALE GENOMIC DNA]</scope>
    <source>
        <strain evidence="2">MN2024</strain>
        <tissue evidence="2">Gills</tissue>
    </source>
</reference>
<proteinExistence type="predicted"/>
<gene>
    <name evidence="2" type="ORF">ACJMK2_022330</name>
</gene>
<keyword evidence="3" id="KW-1185">Reference proteome</keyword>
<dbReference type="AlphaFoldDB" id="A0ABD3TIQ6"/>
<evidence type="ECO:0000313" key="2">
    <source>
        <dbReference type="EMBL" id="KAL3836924.1"/>
    </source>
</evidence>
<dbReference type="EMBL" id="JBJQND010000018">
    <property type="protein sequence ID" value="KAL3836924.1"/>
    <property type="molecule type" value="Genomic_DNA"/>
</dbReference>
<evidence type="ECO:0008006" key="4">
    <source>
        <dbReference type="Google" id="ProtNLM"/>
    </source>
</evidence>
<name>A0ABD3TIQ6_SINWO</name>
<evidence type="ECO:0000313" key="3">
    <source>
        <dbReference type="Proteomes" id="UP001634394"/>
    </source>
</evidence>
<feature type="region of interest" description="Disordered" evidence="1">
    <location>
        <begin position="1"/>
        <end position="26"/>
    </location>
</feature>
<feature type="compositionally biased region" description="Polar residues" evidence="1">
    <location>
        <begin position="68"/>
        <end position="81"/>
    </location>
</feature>
<organism evidence="2 3">
    <name type="scientific">Sinanodonta woodiana</name>
    <name type="common">Chinese pond mussel</name>
    <name type="synonym">Anodonta woodiana</name>
    <dbReference type="NCBI Taxonomy" id="1069815"/>
    <lineage>
        <taxon>Eukaryota</taxon>
        <taxon>Metazoa</taxon>
        <taxon>Spiralia</taxon>
        <taxon>Lophotrochozoa</taxon>
        <taxon>Mollusca</taxon>
        <taxon>Bivalvia</taxon>
        <taxon>Autobranchia</taxon>
        <taxon>Heteroconchia</taxon>
        <taxon>Palaeoheterodonta</taxon>
        <taxon>Unionida</taxon>
        <taxon>Unionoidea</taxon>
        <taxon>Unionidae</taxon>
        <taxon>Unioninae</taxon>
        <taxon>Sinanodonta</taxon>
    </lineage>
</organism>
<dbReference type="Proteomes" id="UP001634394">
    <property type="component" value="Unassembled WGS sequence"/>
</dbReference>
<comment type="caution">
    <text evidence="2">The sequence shown here is derived from an EMBL/GenBank/DDBJ whole genome shotgun (WGS) entry which is preliminary data.</text>
</comment>
<accession>A0ABD3TIQ6</accession>